<dbReference type="EMBL" id="MN740153">
    <property type="protein sequence ID" value="QHT90263.1"/>
    <property type="molecule type" value="Genomic_DNA"/>
</dbReference>
<protein>
    <submittedName>
        <fullName evidence="1">Uncharacterized protein</fullName>
    </submittedName>
</protein>
<proteinExistence type="predicted"/>
<organism evidence="1">
    <name type="scientific">viral metagenome</name>
    <dbReference type="NCBI Taxonomy" id="1070528"/>
    <lineage>
        <taxon>unclassified sequences</taxon>
        <taxon>metagenomes</taxon>
        <taxon>organismal metagenomes</taxon>
    </lineage>
</organism>
<accession>A0A6C0IFF9</accession>
<sequence length="101" mass="11156">MPNKITSPMDSLQIFGTKTYTAQNKGHIFRDQSSSSRVEKIKLAALTANKRSQPTNGIVIKKDDKISRLDALSRVRGGGYMVPPKVRHTNDEVSKTIVTGK</sequence>
<evidence type="ECO:0000313" key="1">
    <source>
        <dbReference type="EMBL" id="QHT90263.1"/>
    </source>
</evidence>
<name>A0A6C0IFF9_9ZZZZ</name>
<reference evidence="1" key="1">
    <citation type="journal article" date="2020" name="Nature">
        <title>Giant virus diversity and host interactions through global metagenomics.</title>
        <authorList>
            <person name="Schulz F."/>
            <person name="Roux S."/>
            <person name="Paez-Espino D."/>
            <person name="Jungbluth S."/>
            <person name="Walsh D.A."/>
            <person name="Denef V.J."/>
            <person name="McMahon K.D."/>
            <person name="Konstantinidis K.T."/>
            <person name="Eloe-Fadrosh E.A."/>
            <person name="Kyrpides N.C."/>
            <person name="Woyke T."/>
        </authorList>
    </citation>
    <scope>NUCLEOTIDE SEQUENCE</scope>
    <source>
        <strain evidence="1">GVMAG-M-3300023184-68</strain>
    </source>
</reference>
<dbReference type="AlphaFoldDB" id="A0A6C0IFF9"/>